<keyword evidence="2" id="KW-1185">Reference proteome</keyword>
<evidence type="ECO:0000313" key="1">
    <source>
        <dbReference type="EMBL" id="KAK4018442.1"/>
    </source>
</evidence>
<comment type="caution">
    <text evidence="1">The sequence shown here is derived from an EMBL/GenBank/DDBJ whole genome shotgun (WGS) entry which is preliminary data.</text>
</comment>
<proteinExistence type="predicted"/>
<protein>
    <submittedName>
        <fullName evidence="1">Uncharacterized protein</fullName>
    </submittedName>
</protein>
<gene>
    <name evidence="1" type="ORF">OUZ56_000496</name>
</gene>
<evidence type="ECO:0000313" key="2">
    <source>
        <dbReference type="Proteomes" id="UP001234178"/>
    </source>
</evidence>
<name>A0ABQ9ZZV4_9CRUS</name>
<sequence>MGLLTSPELNSFPLPRIERRRFFFFSLRVAARRRQRSGDNPIELGGEEGYNIHAEKEAIVIHHGCRGAYATSIAGLPLSAVTKSKVIWARFKCKLQKLLLMAVIGETSQKEGVEERDDNLTFYVVK</sequence>
<reference evidence="1 2" key="1">
    <citation type="journal article" date="2023" name="Nucleic Acids Res.">
        <title>The hologenome of Daphnia magna reveals possible DNA methylation and microbiome-mediated evolution of the host genome.</title>
        <authorList>
            <person name="Chaturvedi A."/>
            <person name="Li X."/>
            <person name="Dhandapani V."/>
            <person name="Marshall H."/>
            <person name="Kissane S."/>
            <person name="Cuenca-Cambronero M."/>
            <person name="Asole G."/>
            <person name="Calvet F."/>
            <person name="Ruiz-Romero M."/>
            <person name="Marangio P."/>
            <person name="Guigo R."/>
            <person name="Rago D."/>
            <person name="Mirbahai L."/>
            <person name="Eastwood N."/>
            <person name="Colbourne J.K."/>
            <person name="Zhou J."/>
            <person name="Mallon E."/>
            <person name="Orsini L."/>
        </authorList>
    </citation>
    <scope>NUCLEOTIDE SEQUENCE [LARGE SCALE GENOMIC DNA]</scope>
    <source>
        <strain evidence="1">LRV0_1</strain>
    </source>
</reference>
<dbReference type="Proteomes" id="UP001234178">
    <property type="component" value="Unassembled WGS sequence"/>
</dbReference>
<dbReference type="EMBL" id="JAOYFB010000036">
    <property type="protein sequence ID" value="KAK4018442.1"/>
    <property type="molecule type" value="Genomic_DNA"/>
</dbReference>
<organism evidence="1 2">
    <name type="scientific">Daphnia magna</name>
    <dbReference type="NCBI Taxonomy" id="35525"/>
    <lineage>
        <taxon>Eukaryota</taxon>
        <taxon>Metazoa</taxon>
        <taxon>Ecdysozoa</taxon>
        <taxon>Arthropoda</taxon>
        <taxon>Crustacea</taxon>
        <taxon>Branchiopoda</taxon>
        <taxon>Diplostraca</taxon>
        <taxon>Cladocera</taxon>
        <taxon>Anomopoda</taxon>
        <taxon>Daphniidae</taxon>
        <taxon>Daphnia</taxon>
    </lineage>
</organism>
<accession>A0ABQ9ZZV4</accession>